<dbReference type="EMBL" id="CP001538">
    <property type="protein sequence ID" value="ACN92994.1"/>
    <property type="molecule type" value="Genomic_DNA"/>
</dbReference>
<dbReference type="InterPro" id="IPR024459">
    <property type="entry name" value="Acb1-like_N"/>
</dbReference>
<organism evidence="3 4">
    <name type="scientific">Borreliella burgdorferi 118a</name>
    <dbReference type="NCBI Taxonomy" id="476210"/>
    <lineage>
        <taxon>Bacteria</taxon>
        <taxon>Pseudomonadati</taxon>
        <taxon>Spirochaetota</taxon>
        <taxon>Spirochaetia</taxon>
        <taxon>Spirochaetales</taxon>
        <taxon>Borreliaceae</taxon>
        <taxon>Borreliella</taxon>
    </lineage>
</organism>
<dbReference type="InterPro" id="IPR009427">
    <property type="entry name" value="UCP020357"/>
</dbReference>
<dbReference type="PIRSF" id="PIRSF020357">
    <property type="entry name" value="DUF1073"/>
    <property type="match status" value="1"/>
</dbReference>
<evidence type="ECO:0000313" key="4">
    <source>
        <dbReference type="Proteomes" id="UP000006208"/>
    </source>
</evidence>
<evidence type="ECO:0000313" key="3">
    <source>
        <dbReference type="EMBL" id="ACN92994.1"/>
    </source>
</evidence>
<dbReference type="Pfam" id="PF06381">
    <property type="entry name" value="Phage_portal_3"/>
    <property type="match status" value="1"/>
</dbReference>
<dbReference type="RefSeq" id="WP_012673008.1">
    <property type="nucleotide sequence ID" value="NC_012268.1"/>
</dbReference>
<geneLocation type="plasmid" evidence="3 4">
    <name>118a_cp32-4</name>
</geneLocation>
<dbReference type="Proteomes" id="UP000006208">
    <property type="component" value="Plasmid 118a_cp32-4"/>
</dbReference>
<gene>
    <name evidence="3" type="ORF">BBU118A_R01</name>
</gene>
<evidence type="ECO:0000256" key="1">
    <source>
        <dbReference type="SAM" id="Coils"/>
    </source>
</evidence>
<evidence type="ECO:0000259" key="2">
    <source>
        <dbReference type="Pfam" id="PF06381"/>
    </source>
</evidence>
<keyword evidence="1" id="KW-0175">Coiled coil</keyword>
<reference evidence="3 4" key="1">
    <citation type="journal article" date="2011" name="J. Bacteriol.">
        <title>Whole-genome sequences of thirteen isolates of Borrelia burgdorferi.</title>
        <authorList>
            <person name="Schutzer S.E."/>
            <person name="Fraser-Liggett C.M."/>
            <person name="Casjens S.R."/>
            <person name="Qiu W.G."/>
            <person name="Dunn J.J."/>
            <person name="Mongodin E.F."/>
            <person name="Luft B.J."/>
        </authorList>
    </citation>
    <scope>NUCLEOTIDE SEQUENCE [LARGE SCALE GENOMIC DNA]</scope>
    <source>
        <strain evidence="3 4">118a</strain>
        <plasmid evidence="3 4">118a_cp32-4</plasmid>
    </source>
</reference>
<accession>A0A7U3YBF3</accession>
<keyword evidence="3" id="KW-0614">Plasmid</keyword>
<feature type="coiled-coil region" evidence="1">
    <location>
        <begin position="236"/>
        <end position="263"/>
    </location>
</feature>
<proteinExistence type="predicted"/>
<protein>
    <recommendedName>
        <fullName evidence="2">Anti-CBASS protein Acb1-like N-terminal domain-containing protein</fullName>
    </recommendedName>
</protein>
<sequence length="408" mass="47096">MCDLRKTKLIDKISSLELYKYSIFFRNYIENVAEDCLKNGLILESAAHNVGEVELARLKVQLKNALLNCIISYRFHGIGYVLVKTKDTLMDLEQPVNIELPIGFEYLDYEYVRDLGVDFDHITYKVKSNNKNNSLDAVKIHKSRLIIYENFDYILKRYVPCYTESFLLDIYLFEKIYVEIERRIENHNFLFYKDESLVQLQDALSSATTSLSALTKSSNNDRGSGILSSFLRKQNSNNHSKDISNLRNLNDSLSQELARLKSNLNNEGMFYTATPSASLEVIKYDLSYLKEALALIKAKIGADTKEPLTRSFNEQAKGLGNDGKGDRSNYYDFLKGVQEQVENSCNLKLTKYFGLDMKFNSLIMLSEEQKVERDIKLIELYSKYNQLIQSSSFDNEELAILKEKLFSF</sequence>
<name>A0A7U3YBF3_BORBG</name>
<feature type="domain" description="Anti-CBASS protein Acb1-like N-terminal" evidence="2">
    <location>
        <begin position="15"/>
        <end position="382"/>
    </location>
</feature>
<dbReference type="AlphaFoldDB" id="A0A7U3YBF3"/>